<dbReference type="Pfam" id="PF04655">
    <property type="entry name" value="APH_6_hur"/>
    <property type="match status" value="1"/>
</dbReference>
<dbReference type="InterPro" id="IPR011009">
    <property type="entry name" value="Kinase-like_dom_sf"/>
</dbReference>
<proteinExistence type="predicted"/>
<evidence type="ECO:0000313" key="1">
    <source>
        <dbReference type="EMBL" id="SQA61031.1"/>
    </source>
</evidence>
<dbReference type="Proteomes" id="UP000251313">
    <property type="component" value="Unassembled WGS sequence"/>
</dbReference>
<name>A0AB38FT34_9ENTR</name>
<dbReference type="EMBL" id="UAVL01000001">
    <property type="protein sequence ID" value="SQA61031.1"/>
    <property type="molecule type" value="Genomic_DNA"/>
</dbReference>
<protein>
    <submittedName>
        <fullName evidence="1">Aminoglycoside/hydroxyurea antibiotic resistance kinase</fullName>
    </submittedName>
</protein>
<keyword evidence="1" id="KW-0418">Kinase</keyword>
<comment type="caution">
    <text evidence="1">The sequence shown here is derived from an EMBL/GenBank/DDBJ whole genome shotgun (WGS) entry which is preliminary data.</text>
</comment>
<gene>
    <name evidence="1" type="ORF">NCTC11967_01045</name>
</gene>
<organism evidence="1 2">
    <name type="scientific">Yokenella regensburgei</name>
    <dbReference type="NCBI Taxonomy" id="158877"/>
    <lineage>
        <taxon>Bacteria</taxon>
        <taxon>Pseudomonadati</taxon>
        <taxon>Pseudomonadota</taxon>
        <taxon>Gammaproteobacteria</taxon>
        <taxon>Enterobacterales</taxon>
        <taxon>Enterobacteriaceae</taxon>
        <taxon>Yokenella</taxon>
    </lineage>
</organism>
<accession>A0AB38FT34</accession>
<dbReference type="InterPro" id="IPR006748">
    <property type="entry name" value="NH2Glyco/OHUrea_AB-resist_kin"/>
</dbReference>
<reference evidence="1 2" key="1">
    <citation type="submission" date="2018-06" db="EMBL/GenBank/DDBJ databases">
        <authorList>
            <consortium name="Pathogen Informatics"/>
            <person name="Doyle S."/>
        </authorList>
    </citation>
    <scope>NUCLEOTIDE SEQUENCE [LARGE SCALE GENOMIC DNA]</scope>
    <source>
        <strain evidence="1 2">NCTC11967</strain>
    </source>
</reference>
<dbReference type="AlphaFoldDB" id="A0AB38FT34"/>
<dbReference type="GO" id="GO:0016301">
    <property type="term" value="F:kinase activity"/>
    <property type="evidence" value="ECO:0007669"/>
    <property type="project" value="UniProtKB-KW"/>
</dbReference>
<sequence length="273" mass="29640">MTPVPFDFTPYLKCWQLTTDGAAIATRSSSLLPVIYAGEKAMLKVAHTDEEIIGSRLLQGWQGNGAARVFRLADNAVLLERATGGRSLVTMVEQGQDAQASVIICQTVAQLHHSRPGAIPELTPLNVWFEALLATPQHGILALCASTAAQLLQNPEEEIALHGDIHHGNILDFSERGWLAIDPKGLFGERGFDYANLFCNPSDVLSGSAERLASQVMLVAKQARLEPSRLLQWIIAWSGLSAVWFLEDGETRSATARLRVATNAAEKLAQMSS</sequence>
<keyword evidence="1" id="KW-0808">Transferase</keyword>
<evidence type="ECO:0000313" key="2">
    <source>
        <dbReference type="Proteomes" id="UP000251313"/>
    </source>
</evidence>
<dbReference type="GO" id="GO:0019748">
    <property type="term" value="P:secondary metabolic process"/>
    <property type="evidence" value="ECO:0007669"/>
    <property type="project" value="InterPro"/>
</dbReference>
<dbReference type="SUPFAM" id="SSF56112">
    <property type="entry name" value="Protein kinase-like (PK-like)"/>
    <property type="match status" value="1"/>
</dbReference>
<dbReference type="GO" id="GO:0016773">
    <property type="term" value="F:phosphotransferase activity, alcohol group as acceptor"/>
    <property type="evidence" value="ECO:0007669"/>
    <property type="project" value="InterPro"/>
</dbReference>
<dbReference type="RefSeq" id="WP_038257520.1">
    <property type="nucleotide sequence ID" value="NZ_UAVL01000001.1"/>
</dbReference>